<reference evidence="2 3" key="1">
    <citation type="submission" date="2024-09" db="EMBL/GenBank/DDBJ databases">
        <authorList>
            <person name="Sun Q."/>
            <person name="Mori K."/>
        </authorList>
    </citation>
    <scope>NUCLEOTIDE SEQUENCE [LARGE SCALE GENOMIC DNA]</scope>
    <source>
        <strain evidence="2 3">CCM 8626</strain>
    </source>
</reference>
<proteinExistence type="predicted"/>
<organism evidence="2 3">
    <name type="scientific">Serratia aquatilis</name>
    <dbReference type="NCBI Taxonomy" id="1737515"/>
    <lineage>
        <taxon>Bacteria</taxon>
        <taxon>Pseudomonadati</taxon>
        <taxon>Pseudomonadota</taxon>
        <taxon>Gammaproteobacteria</taxon>
        <taxon>Enterobacterales</taxon>
        <taxon>Yersiniaceae</taxon>
        <taxon>Serratia</taxon>
    </lineage>
</organism>
<comment type="caution">
    <text evidence="2">The sequence shown here is derived from an EMBL/GenBank/DDBJ whole genome shotgun (WGS) entry which is preliminary data.</text>
</comment>
<sequence length="261" mass="30167">MQQTVQDWVRKTAGTQLFAVLANTHGAQAIKAYYREDGSRTPYGLYADTPYANWFEVMPVLVPLNDHSPFLRWVADTPLRNWGWLARSPLPQATLTAHLRGLTQVLMPNGNAVFFRYWDGRYLLGHLRYFGESWRDVLPVFSDYWMNGNEFTCPIDPAAIAMTSPWWRVPQGLLDTLLDEDPTPLLDNLLTWLRENAFELYQSVPEQVLRQMALRLYPQIWQQTPDPAKRTARLSQALLDAVNRRTNPFEVLTLDVSAFRP</sequence>
<evidence type="ECO:0000313" key="3">
    <source>
        <dbReference type="Proteomes" id="UP001589792"/>
    </source>
</evidence>
<dbReference type="Pfam" id="PF13503">
    <property type="entry name" value="DUF4123"/>
    <property type="match status" value="1"/>
</dbReference>
<name>A0ABV6EHI8_9GAMM</name>
<feature type="domain" description="DUF4123" evidence="1">
    <location>
        <begin position="18"/>
        <end position="131"/>
    </location>
</feature>
<dbReference type="EMBL" id="JBHLXG010000018">
    <property type="protein sequence ID" value="MFC0228455.1"/>
    <property type="molecule type" value="Genomic_DNA"/>
</dbReference>
<dbReference type="RefSeq" id="WP_380678067.1">
    <property type="nucleotide sequence ID" value="NZ_CP173186.1"/>
</dbReference>
<gene>
    <name evidence="2" type="ORF">ACFFJ3_18455</name>
</gene>
<dbReference type="Proteomes" id="UP001589792">
    <property type="component" value="Unassembled WGS sequence"/>
</dbReference>
<accession>A0ABV6EHI8</accession>
<keyword evidence="3" id="KW-1185">Reference proteome</keyword>
<evidence type="ECO:0000313" key="2">
    <source>
        <dbReference type="EMBL" id="MFC0228455.1"/>
    </source>
</evidence>
<dbReference type="InterPro" id="IPR025391">
    <property type="entry name" value="DUF4123"/>
</dbReference>
<protein>
    <submittedName>
        <fullName evidence="2">DUF4123 domain-containing protein</fullName>
    </submittedName>
</protein>
<evidence type="ECO:0000259" key="1">
    <source>
        <dbReference type="Pfam" id="PF13503"/>
    </source>
</evidence>